<organism evidence="2 3">
    <name type="scientific">Gracilimonas sediminicola</name>
    <dbReference type="NCBI Taxonomy" id="2952158"/>
    <lineage>
        <taxon>Bacteria</taxon>
        <taxon>Pseudomonadati</taxon>
        <taxon>Balneolota</taxon>
        <taxon>Balneolia</taxon>
        <taxon>Balneolales</taxon>
        <taxon>Balneolaceae</taxon>
        <taxon>Gracilimonas</taxon>
    </lineage>
</organism>
<comment type="caution">
    <text evidence="2">The sequence shown here is derived from an EMBL/GenBank/DDBJ whole genome shotgun (WGS) entry which is preliminary data.</text>
</comment>
<sequence>MELIILIIGALLMLIGLAGAFLPVVPGLPFSYVGLLILQFLYAPFSLTFLLVWAVIVIVVGFVLDNVIPAWATKKFGGSPYGVTGSVVGLIAGLFFPPIGFVLGPLVGAFLGELIAGNKSDKALKSALGSFVGFMAATGLKVMAAGVMAYHYFANVSI</sequence>
<gene>
    <name evidence="2" type="ORF">NM125_08705</name>
</gene>
<keyword evidence="1" id="KW-0812">Transmembrane</keyword>
<dbReference type="Pfam" id="PF04306">
    <property type="entry name" value="DUF456"/>
    <property type="match status" value="1"/>
</dbReference>
<dbReference type="Proteomes" id="UP001139125">
    <property type="component" value="Unassembled WGS sequence"/>
</dbReference>
<dbReference type="PANTHER" id="PTHR39165:SF1">
    <property type="entry name" value="DUF456 DOMAIN-CONTAINING PROTEIN"/>
    <property type="match status" value="1"/>
</dbReference>
<evidence type="ECO:0000256" key="1">
    <source>
        <dbReference type="SAM" id="Phobius"/>
    </source>
</evidence>
<dbReference type="InterPro" id="IPR007403">
    <property type="entry name" value="DUF456"/>
</dbReference>
<evidence type="ECO:0000313" key="3">
    <source>
        <dbReference type="Proteomes" id="UP001139125"/>
    </source>
</evidence>
<keyword evidence="1" id="KW-0472">Membrane</keyword>
<proteinExistence type="predicted"/>
<feature type="transmembrane region" description="Helical" evidence="1">
    <location>
        <begin position="36"/>
        <end position="64"/>
    </location>
</feature>
<feature type="transmembrane region" description="Helical" evidence="1">
    <location>
        <begin position="85"/>
        <end position="111"/>
    </location>
</feature>
<protein>
    <submittedName>
        <fullName evidence="2">DUF456 domain-containing protein</fullName>
    </submittedName>
</protein>
<keyword evidence="1" id="KW-1133">Transmembrane helix</keyword>
<feature type="transmembrane region" description="Helical" evidence="1">
    <location>
        <begin position="131"/>
        <end position="153"/>
    </location>
</feature>
<evidence type="ECO:0000313" key="2">
    <source>
        <dbReference type="EMBL" id="MCP9291658.1"/>
    </source>
</evidence>
<accession>A0A9X2RGN8</accession>
<name>A0A9X2RGN8_9BACT</name>
<reference evidence="2" key="1">
    <citation type="submission" date="2022-06" db="EMBL/GenBank/DDBJ databases">
        <title>Gracilimonas sp. CAU 1638 isolated from sea sediment.</title>
        <authorList>
            <person name="Kim W."/>
        </authorList>
    </citation>
    <scope>NUCLEOTIDE SEQUENCE</scope>
    <source>
        <strain evidence="2">CAU 1638</strain>
    </source>
</reference>
<dbReference type="PANTHER" id="PTHR39165">
    <property type="entry name" value="IG HYPOTHETICAL 17883"/>
    <property type="match status" value="1"/>
</dbReference>
<dbReference type="EMBL" id="JANDBC010000001">
    <property type="protein sequence ID" value="MCP9291658.1"/>
    <property type="molecule type" value="Genomic_DNA"/>
</dbReference>
<dbReference type="AlphaFoldDB" id="A0A9X2RGN8"/>
<dbReference type="RefSeq" id="WP_255134521.1">
    <property type="nucleotide sequence ID" value="NZ_JANDBC010000001.1"/>
</dbReference>
<keyword evidence="3" id="KW-1185">Reference proteome</keyword>